<protein>
    <submittedName>
        <fullName evidence="1">Tail protein</fullName>
    </submittedName>
</protein>
<dbReference type="EMBL" id="BK015197">
    <property type="protein sequence ID" value="DAD95587.1"/>
    <property type="molecule type" value="Genomic_DNA"/>
</dbReference>
<accession>A0A8S5NND6</accession>
<reference evidence="1" key="1">
    <citation type="journal article" date="2021" name="Proc. Natl. Acad. Sci. U.S.A.">
        <title>A Catalog of Tens of Thousands of Viruses from Human Metagenomes Reveals Hidden Associations with Chronic Diseases.</title>
        <authorList>
            <person name="Tisza M.J."/>
            <person name="Buck C.B."/>
        </authorList>
    </citation>
    <scope>NUCLEOTIDE SEQUENCE</scope>
    <source>
        <strain evidence="1">Ctg8M33</strain>
    </source>
</reference>
<evidence type="ECO:0000313" key="1">
    <source>
        <dbReference type="EMBL" id="DAD95587.1"/>
    </source>
</evidence>
<name>A0A8S5NND6_9CAUD</name>
<proteinExistence type="predicted"/>
<sequence>MAGYDNFDRQYRLAAGPAGGTGFEVGETSKVQPVALHVNFSLQKSDLETQNTGRVTLWNLNPSQLAVLNEKDCVVSLKAGYGSKLALIFAGIVSYVSTTIDSADRKTEIEVIDNLVEIRDTYVSVSYNGTVNWKTIFDDVAAQMGVAVSYSYNAEFVDISNGFSFVGLARDIMTKGCKCCNLSWSLQNGVMQVKKPGDVMSREVYVLSPDTGLLGIPARVVITQDEATGKNTLGWDVEYFLNGAINIDDYVKLESETVTGYFRVYSLEISGDNVSGDWICKARLLEVSG</sequence>
<dbReference type="NCBIfam" id="NF047561">
    <property type="entry name" value="orf58_phage_fam"/>
    <property type="match status" value="1"/>
</dbReference>
<organism evidence="1">
    <name type="scientific">Myoviridae sp. ctg8M33</name>
    <dbReference type="NCBI Taxonomy" id="2826680"/>
    <lineage>
        <taxon>Viruses</taxon>
        <taxon>Duplodnaviria</taxon>
        <taxon>Heunggongvirae</taxon>
        <taxon>Uroviricota</taxon>
        <taxon>Caudoviricetes</taxon>
    </lineage>
</organism>